<feature type="compositionally biased region" description="Basic and acidic residues" evidence="2">
    <location>
        <begin position="7202"/>
        <end position="7228"/>
    </location>
</feature>
<feature type="compositionally biased region" description="Basic and acidic residues" evidence="2">
    <location>
        <begin position="5511"/>
        <end position="5535"/>
    </location>
</feature>
<feature type="region of interest" description="Disordered" evidence="2">
    <location>
        <begin position="1359"/>
        <end position="1446"/>
    </location>
</feature>
<feature type="compositionally biased region" description="Basic and acidic residues" evidence="2">
    <location>
        <begin position="884"/>
        <end position="900"/>
    </location>
</feature>
<evidence type="ECO:0000256" key="1">
    <source>
        <dbReference type="ARBA" id="ARBA00006545"/>
    </source>
</evidence>
<feature type="compositionally biased region" description="Low complexity" evidence="2">
    <location>
        <begin position="3751"/>
        <end position="3767"/>
    </location>
</feature>
<feature type="compositionally biased region" description="Basic and acidic residues" evidence="2">
    <location>
        <begin position="7279"/>
        <end position="7294"/>
    </location>
</feature>
<feature type="compositionally biased region" description="Polar residues" evidence="2">
    <location>
        <begin position="3415"/>
        <end position="3425"/>
    </location>
</feature>
<feature type="compositionally biased region" description="Polar residues" evidence="2">
    <location>
        <begin position="298"/>
        <end position="309"/>
    </location>
</feature>
<feature type="compositionally biased region" description="Basic and acidic residues" evidence="2">
    <location>
        <begin position="3538"/>
        <end position="3565"/>
    </location>
</feature>
<feature type="compositionally biased region" description="Acidic residues" evidence="2">
    <location>
        <begin position="6038"/>
        <end position="6050"/>
    </location>
</feature>
<feature type="compositionally biased region" description="Basic and acidic residues" evidence="2">
    <location>
        <begin position="5684"/>
        <end position="5702"/>
    </location>
</feature>
<dbReference type="GO" id="GO:0006623">
    <property type="term" value="P:protein targeting to vacuole"/>
    <property type="evidence" value="ECO:0007669"/>
    <property type="project" value="TreeGrafter"/>
</dbReference>
<feature type="compositionally biased region" description="Basic residues" evidence="2">
    <location>
        <begin position="5611"/>
        <end position="5624"/>
    </location>
</feature>
<feature type="region of interest" description="Disordered" evidence="2">
    <location>
        <begin position="1886"/>
        <end position="1928"/>
    </location>
</feature>
<feature type="compositionally biased region" description="Basic and acidic residues" evidence="2">
    <location>
        <begin position="2828"/>
        <end position="2840"/>
    </location>
</feature>
<feature type="compositionally biased region" description="Basic and acidic residues" evidence="2">
    <location>
        <begin position="2735"/>
        <end position="2745"/>
    </location>
</feature>
<feature type="region of interest" description="Disordered" evidence="2">
    <location>
        <begin position="4893"/>
        <end position="4957"/>
    </location>
</feature>
<feature type="region of interest" description="Disordered" evidence="2">
    <location>
        <begin position="6677"/>
        <end position="6703"/>
    </location>
</feature>
<feature type="compositionally biased region" description="Basic and acidic residues" evidence="2">
    <location>
        <begin position="4231"/>
        <end position="4264"/>
    </location>
</feature>
<feature type="compositionally biased region" description="Basic residues" evidence="2">
    <location>
        <begin position="220"/>
        <end position="229"/>
    </location>
</feature>
<feature type="region of interest" description="Disordered" evidence="2">
    <location>
        <begin position="3822"/>
        <end position="3846"/>
    </location>
</feature>
<feature type="compositionally biased region" description="Basic and acidic residues" evidence="2">
    <location>
        <begin position="4913"/>
        <end position="4954"/>
    </location>
</feature>
<feature type="compositionally biased region" description="Basic and acidic residues" evidence="2">
    <location>
        <begin position="2249"/>
        <end position="2261"/>
    </location>
</feature>
<organism evidence="4 5">
    <name type="scientific">Toxoplasma gondii (strain ATCC 50861 / VEG)</name>
    <dbReference type="NCBI Taxonomy" id="432359"/>
    <lineage>
        <taxon>Eukaryota</taxon>
        <taxon>Sar</taxon>
        <taxon>Alveolata</taxon>
        <taxon>Apicomplexa</taxon>
        <taxon>Conoidasida</taxon>
        <taxon>Coccidia</taxon>
        <taxon>Eucoccidiorida</taxon>
        <taxon>Eimeriorina</taxon>
        <taxon>Sarcocystidae</taxon>
        <taxon>Toxoplasma</taxon>
    </lineage>
</organism>
<feature type="transmembrane region" description="Helical" evidence="3">
    <location>
        <begin position="6576"/>
        <end position="6602"/>
    </location>
</feature>
<feature type="region of interest" description="Disordered" evidence="2">
    <location>
        <begin position="3729"/>
        <end position="3767"/>
    </location>
</feature>
<feature type="compositionally biased region" description="Basic and acidic residues" evidence="2">
    <location>
        <begin position="504"/>
        <end position="513"/>
    </location>
</feature>
<feature type="region of interest" description="Disordered" evidence="2">
    <location>
        <begin position="3950"/>
        <end position="4066"/>
    </location>
</feature>
<dbReference type="PANTHER" id="PTHR16166">
    <property type="entry name" value="VACUOLAR PROTEIN SORTING-ASSOCIATED PROTEIN VPS13"/>
    <property type="match status" value="1"/>
</dbReference>
<feature type="compositionally biased region" description="Low complexity" evidence="2">
    <location>
        <begin position="758"/>
        <end position="770"/>
    </location>
</feature>
<feature type="compositionally biased region" description="Basic and acidic residues" evidence="2">
    <location>
        <begin position="4310"/>
        <end position="4325"/>
    </location>
</feature>
<feature type="region of interest" description="Disordered" evidence="2">
    <location>
        <begin position="211"/>
        <end position="318"/>
    </location>
</feature>
<feature type="compositionally biased region" description="Basic residues" evidence="2">
    <location>
        <begin position="3330"/>
        <end position="3344"/>
    </location>
</feature>
<feature type="compositionally biased region" description="Basic and acidic residues" evidence="2">
    <location>
        <begin position="6677"/>
        <end position="6691"/>
    </location>
</feature>
<feature type="region of interest" description="Disordered" evidence="2">
    <location>
        <begin position="5723"/>
        <end position="5816"/>
    </location>
</feature>
<feature type="compositionally biased region" description="Low complexity" evidence="2">
    <location>
        <begin position="3655"/>
        <end position="3671"/>
    </location>
</feature>
<feature type="compositionally biased region" description="Basic and acidic residues" evidence="2">
    <location>
        <begin position="839"/>
        <end position="851"/>
    </location>
</feature>
<sequence length="7450" mass="819938">MTEQHADVAQAGEAPATGPRRGSSRLLSPSSRLAKQESRPMETDGEDREEGNTVEAAAGQEGEGMREQGREHAGRRDLRPHLLFTNSSLTVPSVWDEGEWEDEAKEANDKTTGDGQEGKSSRSSSDRICESAHRSVSSVPSLPRVTPSSRAELKPLLISSSFSSSSALLSLASGALLRPAPSGVSTEDRRAPGWGLWHGFHRTSWRLHKALARQSEDSRRKRNAGKLRLRSLQEAPDFEKDEKSLNGIWSREAGPQGNRDKPSSGRSQRKRGEGGQRNLQRCRGGISRRNHLEWTGSVDANDTLSSTSRGRVGRTLKKRRLRPVLKRKLGRCRERATIETESGTNSNGDKREEVFDARGKARKQSFASFHPPGIFQGDRRRNSRRARASASVSTYSFPSANAVLRVRQKAKRRELRHNDRGARRLRTRGKGSSRPPDSRVSAASGFCEDPQSMPFDSDRRHIWSRATEATKNEDSSTGLVNVELHIQVSSLSVRLWSCLPFRGRQEEAERGPEADASTLSLASTIRRGEDDRRAADVSRCRDAGRLGESQLRDSQGGDTSEDKDGERKSETRGQCSRPLRPDHQGGSLSGREAGEALRKGRASMVSEGNLEATADGETLTWSIPEYSYVSSTGSTRRCKSSWNSVAFASPLSDAPPKLRNNKQPFLTPSLSQSPSPVSASLESPLASSRPSFPGWEGCPNFVVLPEASSAWSLRACLLTHEFALTIKTVETSNTRCSLSVGSKSFSILLPRAYRSLSRPHTSLSSSPLTRGRSPNSPGHRESLPTASCSSSPFLAPSSLRRPSEKRRHSSPCDQEESEYRGRNRNRSSSRFVSNASREAVLHRGERSRPRDTNFAVYTSTLSEFEVQQPGRDKRRKSNESDDEQAQRRSVAFEHRFERQHAVGVDGRTNGNQTGRRREQANQSAVQRKQRGESELASEQHTISGQGEGAEGMRGPSRARKPSGGRKPSENASQERRVSSERYGEREKRKRSKESFSQSPATPSSTGFPARSSQQGRLARDISPKTIPRRRKVSSDTQTVPRMSLADQRRRRRDSGAWHALSASRTSPSLTPLEAVYFLAPIGEENIHPCPSLFLIPPLTRLLLRAPCAQRSDVIFSLSPRGSVPPHHSRMRINTQRRNIPSTLAFSPSPFSSFSVSSASASLSPSAAEAVLLLSSPLTETRARWVFPPPRPRAASGKCEEENEDRVSRHTLSSFCRRRDNRSAERWGGKDESDRKPGAEDACDTEAGEFRFETEATGEYLHHGAKGGRGDGDDEDRKKTLKGSERCATVGDPGTGVSNTEAGGKRPHWRLRHLQCHRYPASLETELETETLAHTPRELVVTNRSLGFVSLLRQSFASQSEAVKATAETPTETETVLVAGERNTAKERERKGQDEEVSQRAAENKRGRVEDTDYRETDKKAEKDEREENPRGDTGEQRSEKHTRDLLGQERENAWEIKADLCFLDFSQKLTANLGKYRLALDWEATAQLVAWVQAVADAFAFLSEQSSAASPPFNSACPSASSSFSSPSCSGLVTQVQHSSAKPTSCAAPAEIQRRPSPSHSDFGSSSDASDLRSTAASQLPPLLPPSPAQPPPWSVACVFLLPHLQLLLPCVTASPFTVLPVQQFPDYVSGTLVGTSLSAAGREHGRRLRLCGAEGGKKEGRNVSERTERDADGVHREDRRWMRRYSLTPRIRGLVEDDDACPLSSCSSSSLSGLTFILLPLHASSNPPPVCLIDMSVSASFQHCVMPSVSPPFASDCKASSVSSTLCESPPPCSLHPRREASGSEVSSTLIRSGNSSETYRVPSLSFGPSLGPPAAGFLPASCSGREIHRDRHALVPQSSTSFEGSRMSQESDLSSGVHFGLLSASFSGDLESLKNLNVSQVACGRSASGASGGRDEGGRDEGGSEADSGETRESEGEADSRDGEATDLRRTVQLLSEEGNAPWAQTWYQTKVHTRQTVALSVQNVSLSLLLPALVEGSHRRGDLVGLSRGSYGFRYSHAEGRRRRTAEASQWELLSSFGRDRVSVSVSPKPSEGGKPLSFQSEGARLSSRHRPRTVGRPRTQDSSARVKEAEREKEPEPPTGFPQMDETFRERRSTVGGNGVDRHFFSLGATSGPSHRTHISFPGSFRSKLKVPVSTLDFCKEPQTASAQDAPLPSLCLATWRLLREVLVGKRQRQWRIGFSSAMGRMSSSPREQVNYVRLIEPFALTLRAQMRQTGGNSKDGKRGESENGATRLPDRGHRPGRATSENRRHPDPEARKAHNHKGGVGTGQEGDACGTDQGREAEGAETILESLRRKTDTECVENIQSVANSSPLSNGAQSTHNAVIGNLVVHPIMMNITSEAVGYLGTLAFLASGFLTFLSTLHPPPFSPPLRSLRPFASRCRALPSGMSTALPALQMLPYATVKPLDRRLSSGAEAPACACAPPRASSGRRPGARKASRPEESGATLLLSASHTRPSLSSPLSFVSIPEDFLDEARAKKAAKSTSGQPRLQATEIDPGASGSDSRCLEECVEDWKAAVENSGKASRQRSLREDSKLSFSPTPRTLVSDGLLDHRIVADCFTPPRGGTAANEKGAGTATSSSASVKSPLEALWDAVGALAFNLEVSITVESVKVKCAAVHLTVEDVNVRLRKTLFHSDPFLFSAPATWLFYARRSESIRLDLLRPHSLPSRAVDPWLRAPASRFPRQCARRLVSPSISPRRRQETRDPASFLSSILAPRAASSGASTPRQLGGERHTEETRIGENGLVGFSKCAFHSSSPAEKRAVTGGKRRTLSYVLAPLSATVLRGTGRRAKNDVAGREDERSENGENRSKTMHGTRNYQEARGWESEPRDRRQDEDLEEDANRVGDLQASFQMTVAVEMYRQSMMAVESVVEPCQLTVHLTYISPWLQRHSETFGEEHPQSLAGWPLSRGLPETAACRARPLASPRLRVTWSPSPEEVKRGKRRRRTRQRGRAQETDEGNARWIETQAPPAGLRLALHLTWINMTVAPVVVDALMETTDSVEEQLASFLKVVTRFYLPPGWLPTPVEGKRPASCPSSPDTGVALPASCTAPKTNDFSSTTSQPPHLTQYSFSRRSPSFVPVALSNFCSLIAATFGRESEETGGKAVAEDEGRAERDEDRLLRESDEEGRETYGQSAKGDLAEDATEELKNEGEESRLRQKMNEEIRETAADVGRPEASEQRRLDGQREIKIQTRSQEGEYVEGRNRGDDIDEDTQPKLWNLTGQPLAVRLTVLRRLPASGRLQLHGLLCSASSSSHSWRSSATKGSSSSFSPSSSSVSPTSASEAFGSGVEETDYSEDAGAFTGSSSTSSSSGCPEEERPTERRTRRNRSRGPRTRLRGKTEKRDGKAKRGRKEREGKLDSPSSQSLSLASTSSAESARRLREWLTRSGEKRRGCFADLARSTPHCSDINGQASSSFQSPRRGKKNRERGPKSEMRNANGEDEMSCSTVSLDADSCEFSYEWKVVEPGQSICLPQDEEAQPLPVGLRLSFLGSVFHLDDLTISSSRTELRYIPLSLSVPRATSSAMPRERRKGRENEGRTCSQRRLEAGLGRGDEESGGAKRSTGGHRGMKRSDRETPMDSQGMIKTQIRLLARTTFSTEHKQFNVFLSSVVSIRNSSTVPVLIFPHPFVAELDPPPAPMPVRADRRSPSSSSVSPFSSPKGTSSEGSFASVCSFLDENEDRMSLDHAPPLRRAYSNVPSSLELTRQQRRFANCGEATAQVTLGRRANRSPRRRWSSARHPRSPPAFVSSSSASSSLNSSSGTLSVSLSAGELAFASASRARLAPLEVLPDGGQVHVPLTWLLPRGMVIEGVLDQRRKRDESARQTSSEPPSEEASGRPHLHYAFPSSCCAASSLDEQGSNEEKPPNEDGQSEAIEGSFLAEEDWETWRCSSETEPFLVMPSGTLVAAVRTAVRAEAAERVSTQNKCRTELQGRRLTVRTHNSAGNESIMPGFGIRGSGASQLVQRPRTSPRDARENEGEEDRNERAGGAEKERTHEGKGDKRRNEEMATSQRREHTPGEKCRCEEAGRGEVEETCRNETETHKADTGEPGDHKRQDQGELWSIPRAASEWLLEKQELPKPTDKHLSLLLVKAYRYLYSLARSLGAQPLLPAANFRRLTESFNCSVGAYSMTPHILEFLHPSDPCACLETFRRQQTSWGRERSTVACLVQRPMLVKDDRERGHPACRREELAQDSKSTWRGREAYPEPVDAGAKPTRAEQSGQDLRPRWEKNGLEDDEEAHRRGGGRGEGRIAHENKKQMRFLDQVDDGHAVPSHSLREGDERRFDAADGPKSKPLMCRQSRPLPEERYPRKRDRDSPRRTGKSLSFFRQTPLMPEEVGTINATRLALAVTVYGKKLRHFLTETEPLYFQIALEAPLQIGNRLFEPLIVALNAPLARPLPVLRQVQRSPASSRNTSVAGLPREQQSLRTSLFSVPPSPYHGPYSPSSRRPRLGRQMETRVSVSPSRLSRRGRGGEPTRNRRSVSLPDSLFLSVPDKHESCSKGGAGKPPLSPLSPLSPPPSRRSADESGFSFHGFPSRLDSSFSVSPVLSLRAGEDVKIEEACQVFSLELSFSSSTTHFTYVYRSKPLGINRPDSSSPAVPGCFVLPLLDSTISLHRSEIVQPDGLVLPPDHPLFRFAAALEPEEISVCAETVAGSALGPGSASAVSFLRRTQGEWSPWRLALTATEANRGRECDNRPWPRESSERRGIGDHCRHFSESRSVVPGVNEASTKVSNERASTCTTASPAALTASRILPSRPRSTLLLATTNEEEMKLAERMTFLEEAAALGSHTYTWETGVRTVRLYSPYVVVNRHPSPLSVSWPRQLPNRLDPFAWRLLAPPGGGTSSRGASGRRKKELIFGLAPVNRLSSLLALSQLTLPSLSRLQAASGSPRRSPSADTAAVVDGAELRTRPRRTGHESNPDEKAEGARELELSAPPKDAKEAETRDSAQGFSVATVGRTGQVVIPRFQLKPGKGERSSGDRRAFWAPLRGHRGKDEVYVEGGGDQETLKAHWLGITVSLAPPPFLRTKIVNVYSRFTLVNSLETDIWIREANEDTETEFLHLAPGQKQTFHPQQVGPNGTPSFQFSLFDPLLISRTYEATATLSAVKRTAGGSDGDIPPACQSAKEKPRPSTSTASADPSYPPGSSSPVPSFFPCSSLSAEGPLTESVPKRLASSARSQHIWSAELRLTAVASHQMRVLSPSVALASGPFVPVSSAPSISVSAGVPGPVGSTPLTPAASRWAPRRVLASAPSRSVGKVYTIVQVDIRAVERAALFVCFGKPEKSEYLLVNASRRLIYFRQVLGTSRRGFGPSCSRDMKELLYPGAQVDYAWHDPTKRGKKLRFSVIDSNGQEVHCTCDIARVKDHPPLPLSGGRDCLFLTTQVSRGRRIVLLTDLASRWGSKTHPLDLAHLLIPKAPSDSSEERRRRVNGRFRVATGRGRRTEEVERTTRGWCLTQKGGRRSRSGRGASAKRRLKAFLRSQTALRVDATRRSGQAKETLSVMESKEMVMGEDAGQRRRDSEASKDSDAFTNASGRRTKKGERCEDSREASTAAGGHAATQEGTASSHDQGAGEKAREEIELSGAREMLEGMNEEEDALSSGKKITRSKSCGRIHASRRSREAFLKKRCHLENTGRCREPQSSTVFVATGRHQHRRGHPPRVWRPRFHRQRAAASSDEERQRGAKEGDAHEDICHSDGSSDFTVRRVGTFSLKEYSPTEGGAVHAEANREAHHKAKDSHRDAASSEEKLEQKEAPDSVETPPFASLDDLTKCLPRRPSFLSEAPVSRQNSGTVEKARQTGSPAHHDEARGAFYQWRGSFRGSRPQIREEDAATTDVCEGAKGDWISASSFLSNSSGPPTCEEDSEQAGWLWRPSTVTQPFEQGSVDFKRSRKSFLRLFVAQKRRHQPHRTGHPWSASAVSSSCSLSTPSRRSAFKKLRLSARQKRREGSIDTRPRIRFARSAKSGLPGASPLIPLRNDNFRLGSTKGLAISQESISPKSVSSGPARWRTAHLPLTRRRSCQPRRRFAASWGDDDEQAESDDAILYDGRRQKGPLVSPTDAEAERESGSLSFPKLSDVEIVVSLVLDGLGLSLVDSGPQELAYVALSGAVGSARRLPTSAASLHATDEGGATLHVDYRLAIRNLQIDNNISGAYSSTIMRLATQEERLRHWGAEDKRSLVPDEGIISTAKATTLVEASLREFRLSQDESEAENVFFRIQFGGQWTTEATLLQYFECNLAPLSVHIEIDTTFELVRYLLRFLKWRNLYFRSLQSRSVLAVRQAALGDPSSDGFLRFRGCPDPPVGVSSQTFSKKPFYIQTFCIRPIKVLVSARAPRLHKRRLQADRDVMVLRQLQLVAGTVTDVTNVPVKFRLVFQKSVFNTVEHFTEQLSTVYMQQGIRQAHKLVASIDVLGNPLNVLSNVSAGTRALFLDRIHKMPVSDGPSERLSPWGVFARLSRGLLADVLDGFSSIFAGLFQLFETLRLVDGDDLLGMWPSHLRVNRPTLECPDSLTEGIFRGVLVFFQLLVSSLFALVFYPQQGYTRRALPGLQPCGERLSFEEEVDETKTRKKFLFFFLGLLYGFSSLVFGVLGAVLLLLHSFTAGVCVVIQRLPHIAAIRPPRAFSDSFSVQPFHFHVSQASFLQQKGIALKSRASLQPVIFACALPKDGVPGLDRRGEEAKSQRSCRDGTGNRINERTTKTESDLRITRWWHSRRWNTTVANPGKTDRGAFQLETARRERVEAEGEELDARTQEPHRISATSREGQSIKDNTRIDYIGATRDLLFYAKEGTIKWVCRRTDVASVQVKASQQFMNALSAASRMGPGGGHFGGGRRRDRMRFHLAEEELQDGRKRAAADRFFSNFFASVWCQKRCTRPSLIFNFHGSPRSGEATHCPPLRPAWVSVSPSVGEGSDELLESQPCYRNSRDSCFEDVTHHAPLEKGHLPSQPQTRPSFSPLPRCGASDSEAAVLTGEYFRSLGNLGALGQVDGSLPLFLVQVRVRNALQVSAGELSDPQKAYALYARDAGREGTAERMERPERHERRSKGRRGEGRDRKEEATCELAEPLGRIARGITSQDNFWGADIVQRRSDTHGNGLVVGAGGREEKLEGEPAKGEETLWKWRKGARRQTLAVELKGMKGRGESRGDRSTRDCGRVGHKDSGREQRCLSVARERRGKTGEGEALQGTQKASESEFSETSEMRGKGAGEKAKNGRQCRDSSREARRSSSVRGVLVKQTRRERVQDQREAPFGFLPVLDRLEQGREQEEAVEDSEGVGSREKNAETLQREPVSRSRPVLLSWGRECRGYLSASVKSLLSLRVDTGERKRTENTPGGLVPLTSVDIRQCPFAETVAAGEGLEVEQRGNGDRPHCDDTGRGEGLNVLRTIHTLWHKGVSAGRHAYQCLVRRRTPLPPSFVVFEIQTRDWDSAARAFDTLASCMHLPQRKPE</sequence>
<feature type="compositionally biased region" description="Basic residues" evidence="2">
    <location>
        <begin position="5466"/>
        <end position="5481"/>
    </location>
</feature>
<dbReference type="GO" id="GO:0045053">
    <property type="term" value="P:protein retention in Golgi apparatus"/>
    <property type="evidence" value="ECO:0007669"/>
    <property type="project" value="TreeGrafter"/>
</dbReference>
<feature type="region of interest" description="Disordered" evidence="2">
    <location>
        <begin position="5116"/>
        <end position="5156"/>
    </location>
</feature>
<feature type="compositionally biased region" description="Basic residues" evidence="2">
    <location>
        <begin position="5658"/>
        <end position="5678"/>
    </location>
</feature>
<keyword evidence="3 4" id="KW-0812">Transmembrane</keyword>
<feature type="compositionally biased region" description="Polar residues" evidence="2">
    <location>
        <begin position="994"/>
        <end position="1015"/>
    </location>
</feature>
<feature type="compositionally biased region" description="Basic and acidic residues" evidence="2">
    <location>
        <begin position="5745"/>
        <end position="5762"/>
    </location>
</feature>
<feature type="region of interest" description="Disordered" evidence="2">
    <location>
        <begin position="2217"/>
        <end position="2284"/>
    </location>
</feature>
<evidence type="ECO:0000313" key="4">
    <source>
        <dbReference type="EMBL" id="ESS28715.1"/>
    </source>
</evidence>
<feature type="region of interest" description="Disordered" evidence="2">
    <location>
        <begin position="3637"/>
        <end position="3674"/>
    </location>
</feature>
<feature type="region of interest" description="Disordered" evidence="2">
    <location>
        <begin position="2722"/>
        <end position="2746"/>
    </location>
</feature>
<reference evidence="4" key="1">
    <citation type="submission" date="2007-03" db="EMBL/GenBank/DDBJ databases">
        <authorList>
            <person name="Paulsen I."/>
        </authorList>
    </citation>
    <scope>NUCLEOTIDE SEQUENCE</scope>
    <source>
        <strain evidence="4">VEG</strain>
    </source>
</reference>
<evidence type="ECO:0000313" key="5">
    <source>
        <dbReference type="Proteomes" id="UP000002226"/>
    </source>
</evidence>
<feature type="region of interest" description="Disordered" evidence="2">
    <location>
        <begin position="3103"/>
        <end position="3221"/>
    </location>
</feature>
<feature type="compositionally biased region" description="Low complexity" evidence="2">
    <location>
        <begin position="786"/>
        <end position="800"/>
    </location>
</feature>
<feature type="compositionally biased region" description="Basic and acidic residues" evidence="2">
    <location>
        <begin position="348"/>
        <end position="359"/>
    </location>
</feature>
<feature type="region of interest" description="Disordered" evidence="2">
    <location>
        <begin position="1542"/>
        <end position="1587"/>
    </location>
</feature>
<feature type="compositionally biased region" description="Basic and acidic residues" evidence="2">
    <location>
        <begin position="105"/>
        <end position="133"/>
    </location>
</feature>
<feature type="compositionally biased region" description="Polar residues" evidence="2">
    <location>
        <begin position="1785"/>
        <end position="1800"/>
    </location>
</feature>
<dbReference type="InterPro" id="IPR026847">
    <property type="entry name" value="VPS13"/>
</dbReference>
<feature type="region of interest" description="Disordered" evidence="2">
    <location>
        <begin position="408"/>
        <end position="454"/>
    </location>
</feature>
<dbReference type="VEuPathDB" id="ToxoDB:TGVEG_216335"/>
<feature type="region of interest" description="Disordered" evidence="2">
    <location>
        <begin position="7141"/>
        <end position="7245"/>
    </location>
</feature>
<feature type="region of interest" description="Disordered" evidence="2">
    <location>
        <begin position="650"/>
        <end position="683"/>
    </location>
</feature>
<feature type="region of interest" description="Disordered" evidence="2">
    <location>
        <begin position="2936"/>
        <end position="2965"/>
    </location>
</feature>
<feature type="compositionally biased region" description="Low complexity" evidence="2">
    <location>
        <begin position="134"/>
        <end position="149"/>
    </location>
</feature>
<dbReference type="PANTHER" id="PTHR16166:SF93">
    <property type="entry name" value="INTERMEMBRANE LIPID TRANSFER PROTEIN VPS13"/>
    <property type="match status" value="1"/>
</dbReference>
<feature type="region of interest" description="Disordered" evidence="2">
    <location>
        <begin position="4412"/>
        <end position="4535"/>
    </location>
</feature>
<evidence type="ECO:0000256" key="3">
    <source>
        <dbReference type="SAM" id="Phobius"/>
    </source>
</evidence>
<feature type="compositionally biased region" description="Basic and acidic residues" evidence="2">
    <location>
        <begin position="560"/>
        <end position="571"/>
    </location>
</feature>
<comment type="similarity">
    <text evidence="1">Belongs to the VPS13 family.</text>
</comment>
<feature type="transmembrane region" description="Helical" evidence="3">
    <location>
        <begin position="6520"/>
        <end position="6541"/>
    </location>
</feature>
<feature type="compositionally biased region" description="Basic residues" evidence="2">
    <location>
        <begin position="3732"/>
        <end position="3748"/>
    </location>
</feature>
<dbReference type="Proteomes" id="UP000002226">
    <property type="component" value="Unassembled WGS sequence"/>
</dbReference>
<feature type="region of interest" description="Disordered" evidence="2">
    <location>
        <begin position="3257"/>
        <end position="3385"/>
    </location>
</feature>
<feature type="region of interest" description="Disordered" evidence="2">
    <location>
        <begin position="3410"/>
        <end position="3451"/>
    </location>
</feature>
<feature type="region of interest" description="Disordered" evidence="2">
    <location>
        <begin position="5600"/>
        <end position="5624"/>
    </location>
</feature>
<proteinExistence type="inferred from homology"/>
<feature type="compositionally biased region" description="Basic and acidic residues" evidence="2">
    <location>
        <begin position="526"/>
        <end position="545"/>
    </location>
</feature>
<feature type="compositionally biased region" description="Basic and acidic residues" evidence="2">
    <location>
        <begin position="1911"/>
        <end position="1928"/>
    </location>
</feature>
<feature type="compositionally biased region" description="Pro residues" evidence="2">
    <location>
        <begin position="4515"/>
        <end position="4527"/>
    </location>
</feature>
<feature type="compositionally biased region" description="Low complexity" evidence="2">
    <location>
        <begin position="1558"/>
        <end position="1569"/>
    </location>
</feature>
<feature type="compositionally biased region" description="Low complexity" evidence="2">
    <location>
        <begin position="3367"/>
        <end position="3382"/>
    </location>
</feature>
<dbReference type="eggNOG" id="KOG1809">
    <property type="taxonomic scope" value="Eukaryota"/>
</dbReference>
<dbReference type="PaxDb" id="5811-TGME49_016360"/>
<feature type="region of interest" description="Disordered" evidence="2">
    <location>
        <begin position="2792"/>
        <end position="2850"/>
    </location>
</feature>
<feature type="region of interest" description="Disordered" evidence="2">
    <location>
        <begin position="1186"/>
        <end position="1303"/>
    </location>
</feature>
<keyword evidence="5" id="KW-1185">Reference proteome</keyword>
<dbReference type="OrthoDB" id="428159at2759"/>
<feature type="region of interest" description="Disordered" evidence="2">
    <location>
        <begin position="5461"/>
        <end position="5481"/>
    </location>
</feature>
<feature type="compositionally biased region" description="Low complexity" evidence="2">
    <location>
        <begin position="3257"/>
        <end position="3289"/>
    </location>
</feature>
<feature type="compositionally biased region" description="Low complexity" evidence="2">
    <location>
        <begin position="1360"/>
        <end position="1378"/>
    </location>
</feature>
<accession>A0A125YJ35</accession>
<feature type="compositionally biased region" description="Basic and acidic residues" evidence="2">
    <location>
        <begin position="3976"/>
        <end position="4064"/>
    </location>
</feature>
<feature type="region of interest" description="Disordered" evidence="2">
    <location>
        <begin position="5656"/>
        <end position="5707"/>
    </location>
</feature>
<keyword evidence="3" id="KW-1133">Transmembrane helix</keyword>
<feature type="compositionally biased region" description="Basic and acidic residues" evidence="2">
    <location>
        <begin position="7141"/>
        <end position="7183"/>
    </location>
</feature>
<feature type="region of interest" description="Disordered" evidence="2">
    <location>
        <begin position="504"/>
        <end position="603"/>
    </location>
</feature>
<feature type="compositionally biased region" description="Basic and acidic residues" evidence="2">
    <location>
        <begin position="4282"/>
        <end position="4298"/>
    </location>
</feature>
<feature type="compositionally biased region" description="Basic and acidic residues" evidence="2">
    <location>
        <begin position="7030"/>
        <end position="7062"/>
    </location>
</feature>
<feature type="compositionally biased region" description="Polar residues" evidence="2">
    <location>
        <begin position="4412"/>
        <end position="4438"/>
    </location>
</feature>
<dbReference type="OMA" id="WESEPRD"/>
<feature type="compositionally biased region" description="Basic and acidic residues" evidence="2">
    <location>
        <begin position="2796"/>
        <end position="2815"/>
    </location>
</feature>
<feature type="compositionally biased region" description="Basic residues" evidence="2">
    <location>
        <begin position="2946"/>
        <end position="2957"/>
    </location>
</feature>
<feature type="compositionally biased region" description="Basic and acidic residues" evidence="2">
    <location>
        <begin position="966"/>
        <end position="986"/>
    </location>
</feature>
<feature type="compositionally biased region" description="Polar residues" evidence="2">
    <location>
        <begin position="3965"/>
        <end position="3974"/>
    </location>
</feature>
<gene>
    <name evidence="4" type="ORF">TGVEG_216335</name>
</gene>
<keyword evidence="3" id="KW-0472">Membrane</keyword>
<feature type="compositionally biased region" description="Basic residues" evidence="2">
    <location>
        <begin position="2050"/>
        <end position="2059"/>
    </location>
</feature>
<feature type="compositionally biased region" description="Basic and acidic residues" evidence="2">
    <location>
        <begin position="2068"/>
        <end position="2080"/>
    </location>
</feature>
<feature type="compositionally biased region" description="Low complexity" evidence="2">
    <location>
        <begin position="828"/>
        <end position="838"/>
    </location>
</feature>
<feature type="region of interest" description="Disordered" evidence="2">
    <location>
        <begin position="5493"/>
        <end position="5586"/>
    </location>
</feature>
<feature type="region of interest" description="Disordered" evidence="2">
    <location>
        <begin position="2025"/>
        <end position="2091"/>
    </location>
</feature>
<dbReference type="EMBL" id="AAYL02000332">
    <property type="protein sequence ID" value="ESS28715.1"/>
    <property type="molecule type" value="Genomic_DNA"/>
</dbReference>
<feature type="compositionally biased region" description="Low complexity" evidence="2">
    <location>
        <begin position="3309"/>
        <end position="3319"/>
    </location>
</feature>
<feature type="region of interest" description="Disordered" evidence="2">
    <location>
        <begin position="1"/>
        <end position="149"/>
    </location>
</feature>
<feature type="compositionally biased region" description="Low complexity" evidence="2">
    <location>
        <begin position="5144"/>
        <end position="5156"/>
    </location>
</feature>
<feature type="compositionally biased region" description="Basic and acidic residues" evidence="2">
    <location>
        <begin position="4185"/>
        <end position="4199"/>
    </location>
</feature>
<feature type="compositionally biased region" description="Low complexity" evidence="2">
    <location>
        <begin position="18"/>
        <end position="33"/>
    </location>
</feature>
<feature type="compositionally biased region" description="Basic and acidic residues" evidence="2">
    <location>
        <begin position="1382"/>
        <end position="1446"/>
    </location>
</feature>
<feature type="region of interest" description="Disordered" evidence="2">
    <location>
        <begin position="3051"/>
        <end position="3074"/>
    </location>
</feature>
<feature type="region of interest" description="Disordered" evidence="2">
    <location>
        <begin position="1770"/>
        <end position="1800"/>
    </location>
</feature>
<feature type="region of interest" description="Disordered" evidence="2">
    <location>
        <begin position="335"/>
        <end position="394"/>
    </location>
</feature>
<feature type="compositionally biased region" description="Polar residues" evidence="2">
    <location>
        <begin position="3056"/>
        <end position="3074"/>
    </location>
</feature>
<feature type="region of interest" description="Disordered" evidence="2">
    <location>
        <begin position="6943"/>
        <end position="6963"/>
    </location>
</feature>
<feature type="compositionally biased region" description="Basic and acidic residues" evidence="2">
    <location>
        <begin position="1895"/>
        <end position="1904"/>
    </location>
</feature>
<feature type="region of interest" description="Disordered" evidence="2">
    <location>
        <begin position="2482"/>
        <end position="2508"/>
    </location>
</feature>
<feature type="region of interest" description="Disordered" evidence="2">
    <location>
        <begin position="7265"/>
        <end position="7295"/>
    </location>
</feature>
<feature type="compositionally biased region" description="Basic and acidic residues" evidence="2">
    <location>
        <begin position="63"/>
        <end position="80"/>
    </location>
</feature>
<feature type="compositionally biased region" description="Basic and acidic residues" evidence="2">
    <location>
        <begin position="3152"/>
        <end position="3197"/>
    </location>
</feature>
<feature type="region of interest" description="Disordered" evidence="2">
    <location>
        <begin position="3526"/>
        <end position="3587"/>
    </location>
</feature>
<feature type="compositionally biased region" description="Basic and acidic residues" evidence="2">
    <location>
        <begin position="1267"/>
        <end position="1284"/>
    </location>
</feature>
<feature type="region of interest" description="Disordered" evidence="2">
    <location>
        <begin position="7030"/>
        <end position="7063"/>
    </location>
</feature>
<feature type="compositionally biased region" description="Low complexity" evidence="2">
    <location>
        <begin position="2421"/>
        <end position="2433"/>
    </location>
</feature>
<feature type="region of interest" description="Disordered" evidence="2">
    <location>
        <begin position="4185"/>
        <end position="4332"/>
    </location>
</feature>
<name>A0A125YJ35_TOXGV</name>
<feature type="region of interest" description="Disordered" evidence="2">
    <location>
        <begin position="758"/>
        <end position="1063"/>
    </location>
</feature>
<feature type="region of interest" description="Disordered" evidence="2">
    <location>
        <begin position="6744"/>
        <end position="6768"/>
    </location>
</feature>
<feature type="compositionally biased region" description="Low complexity" evidence="2">
    <location>
        <begin position="664"/>
        <end position="683"/>
    </location>
</feature>
<feature type="region of interest" description="Disordered" evidence="2">
    <location>
        <begin position="2421"/>
        <end position="2448"/>
    </location>
</feature>
<feature type="region of interest" description="Disordered" evidence="2">
    <location>
        <begin position="6032"/>
        <end position="6074"/>
    </location>
</feature>
<feature type="region of interest" description="Disordered" evidence="2">
    <location>
        <begin position="3858"/>
        <end position="3878"/>
    </location>
</feature>
<comment type="caution">
    <text evidence="4">The sequence shown here is derived from an EMBL/GenBank/DDBJ whole genome shotgun (WGS) entry which is preliminary data.</text>
</comment>
<evidence type="ECO:0000256" key="2">
    <source>
        <dbReference type="SAM" id="MobiDB-lite"/>
    </source>
</evidence>
<protein>
    <submittedName>
        <fullName evidence="4">Transmembrane protein</fullName>
    </submittedName>
</protein>
<feature type="compositionally biased region" description="Basic and acidic residues" evidence="2">
    <location>
        <begin position="6744"/>
        <end position="6761"/>
    </location>
</feature>
<feature type="compositionally biased region" description="Low complexity" evidence="2">
    <location>
        <begin position="4893"/>
        <end position="4904"/>
    </location>
</feature>
<feature type="compositionally biased region" description="Basic and acidic residues" evidence="2">
    <location>
        <begin position="1216"/>
        <end position="1238"/>
    </location>
</feature>
<feature type="compositionally biased region" description="Basic and acidic residues" evidence="2">
    <location>
        <begin position="3103"/>
        <end position="3129"/>
    </location>
</feature>